<dbReference type="GO" id="GO:0004803">
    <property type="term" value="F:transposase activity"/>
    <property type="evidence" value="ECO:0007669"/>
    <property type="project" value="InterPro"/>
</dbReference>
<dbReference type="InterPro" id="IPR002686">
    <property type="entry name" value="Transposase_17"/>
</dbReference>
<evidence type="ECO:0000313" key="2">
    <source>
        <dbReference type="EMBL" id="GAL63624.1"/>
    </source>
</evidence>
<dbReference type="GO" id="GO:0006313">
    <property type="term" value="P:DNA transposition"/>
    <property type="evidence" value="ECO:0007669"/>
    <property type="project" value="InterPro"/>
</dbReference>
<dbReference type="Gene3D" id="3.30.70.1290">
    <property type="entry name" value="Transposase IS200-like"/>
    <property type="match status" value="1"/>
</dbReference>
<name>A0A090VJU3_9FLAO</name>
<accession>A0A090VJU3</accession>
<evidence type="ECO:0000259" key="1">
    <source>
        <dbReference type="SMART" id="SM01321"/>
    </source>
</evidence>
<dbReference type="Proteomes" id="UP000029644">
    <property type="component" value="Unassembled WGS sequence"/>
</dbReference>
<proteinExistence type="predicted"/>
<dbReference type="SUPFAM" id="SSF143422">
    <property type="entry name" value="Transposase IS200-like"/>
    <property type="match status" value="1"/>
</dbReference>
<reference evidence="2 3" key="1">
    <citation type="journal article" date="2014" name="Genome Announc.">
        <title>Draft Genome Sequences of Marine Flavobacterium Algibacter lectus Strains SS8 and NR4.</title>
        <authorList>
            <person name="Takatani N."/>
            <person name="Nakanishi M."/>
            <person name="Meirelles P."/>
            <person name="Mino S."/>
            <person name="Suda W."/>
            <person name="Oshima K."/>
            <person name="Hattori M."/>
            <person name="Ohkuma M."/>
            <person name="Hosokawa M."/>
            <person name="Miyashita K."/>
            <person name="Thompson F.L."/>
            <person name="Niwa A."/>
            <person name="Sawabe T."/>
            <person name="Sawabe T."/>
        </authorList>
    </citation>
    <scope>NUCLEOTIDE SEQUENCE [LARGE SCALE GENOMIC DNA]</scope>
    <source>
        <strain evidence="2 3">JCM 19300</strain>
    </source>
</reference>
<dbReference type="OrthoDB" id="9788881at2"/>
<evidence type="ECO:0000313" key="3">
    <source>
        <dbReference type="Proteomes" id="UP000029644"/>
    </source>
</evidence>
<dbReference type="InterPro" id="IPR052715">
    <property type="entry name" value="RAYT_transposase"/>
</dbReference>
<dbReference type="SMART" id="SM01321">
    <property type="entry name" value="Y1_Tnp"/>
    <property type="match status" value="1"/>
</dbReference>
<feature type="domain" description="Transposase IS200-like" evidence="1">
    <location>
        <begin position="12"/>
        <end position="147"/>
    </location>
</feature>
<dbReference type="RefSeq" id="WP_042505378.1">
    <property type="nucleotide sequence ID" value="NZ_BBNQ01000012.1"/>
</dbReference>
<dbReference type="PANTHER" id="PTHR36966">
    <property type="entry name" value="REP-ASSOCIATED TYROSINE TRANSPOSASE"/>
    <property type="match status" value="1"/>
</dbReference>
<dbReference type="PANTHER" id="PTHR36966:SF1">
    <property type="entry name" value="REP-ASSOCIATED TYROSINE TRANSPOSASE"/>
    <property type="match status" value="1"/>
</dbReference>
<dbReference type="AlphaFoldDB" id="A0A090VJU3"/>
<protein>
    <submittedName>
        <fullName evidence="2">Transposase and inactivated derivatives</fullName>
    </submittedName>
</protein>
<dbReference type="EMBL" id="BBNQ01000012">
    <property type="protein sequence ID" value="GAL63624.1"/>
    <property type="molecule type" value="Genomic_DNA"/>
</dbReference>
<dbReference type="Pfam" id="PF01797">
    <property type="entry name" value="Y1_Tnp"/>
    <property type="match status" value="1"/>
</dbReference>
<gene>
    <name evidence="2" type="ORF">JCM19300_1973</name>
</gene>
<sequence>MSQRYKVIDSTVPTFVTITIIDWVDLFIRPTYFKILDDSLNYCISNKGLAVHAYVYMSSHIHLIISSQENELQDIIRDFKKHTSKEFIKAIKELPESRREWLLAKFNYAAKRVKKGVSYKVWKDGYHPVILDTSKKIEQRINYIHYNPVASELVYHERDWKNSSYAVYEGDNLETPSVKVHTLW</sequence>
<dbReference type="InterPro" id="IPR036515">
    <property type="entry name" value="Transposase_17_sf"/>
</dbReference>
<organism evidence="2 3">
    <name type="scientific">Algibacter lectus</name>
    <dbReference type="NCBI Taxonomy" id="221126"/>
    <lineage>
        <taxon>Bacteria</taxon>
        <taxon>Pseudomonadati</taxon>
        <taxon>Bacteroidota</taxon>
        <taxon>Flavobacteriia</taxon>
        <taxon>Flavobacteriales</taxon>
        <taxon>Flavobacteriaceae</taxon>
        <taxon>Algibacter</taxon>
    </lineage>
</organism>
<dbReference type="GO" id="GO:0043565">
    <property type="term" value="F:sequence-specific DNA binding"/>
    <property type="evidence" value="ECO:0007669"/>
    <property type="project" value="TreeGrafter"/>
</dbReference>
<comment type="caution">
    <text evidence="2">The sequence shown here is derived from an EMBL/GenBank/DDBJ whole genome shotgun (WGS) entry which is preliminary data.</text>
</comment>
<dbReference type="NCBIfam" id="NF047646">
    <property type="entry name" value="REP_Tyr_transpos"/>
    <property type="match status" value="1"/>
</dbReference>